<proteinExistence type="predicted"/>
<sequence>MGGEWVVKKPSRSDEVLEAEQQLKINDEIRAHFESLAPKRIPKPNRSEPTATHDDSTTQQDMVISDHSIPELTKLRQLSSQSQSICPEKEFSGTQVEEEFIETQYYTKLNSIDKQHHTGLNVMCKRTFSMQRALRTLHELDLLLPEPSDKEFMVHEDSQSQSDDCSADIEERDEEYALARKSLKKFKTTLLDHGVGLGLETKKEARYQS</sequence>
<gene>
    <name evidence="2" type="ORF">Scep_001044</name>
</gene>
<dbReference type="EMBL" id="JBBNAG010000001">
    <property type="protein sequence ID" value="KAK9165853.1"/>
    <property type="molecule type" value="Genomic_DNA"/>
</dbReference>
<protein>
    <submittedName>
        <fullName evidence="2">Uncharacterized protein</fullName>
    </submittedName>
</protein>
<evidence type="ECO:0000313" key="3">
    <source>
        <dbReference type="Proteomes" id="UP001419268"/>
    </source>
</evidence>
<dbReference type="Proteomes" id="UP001419268">
    <property type="component" value="Unassembled WGS sequence"/>
</dbReference>
<dbReference type="PANTHER" id="PTHR34686:SF1">
    <property type="entry name" value="MATERNAL EFFECT EMBRYO ARREST 59"/>
    <property type="match status" value="1"/>
</dbReference>
<keyword evidence="3" id="KW-1185">Reference proteome</keyword>
<dbReference type="AlphaFoldDB" id="A0AAP0L788"/>
<evidence type="ECO:0000313" key="2">
    <source>
        <dbReference type="EMBL" id="KAK9165853.1"/>
    </source>
</evidence>
<organism evidence="2 3">
    <name type="scientific">Stephania cephalantha</name>
    <dbReference type="NCBI Taxonomy" id="152367"/>
    <lineage>
        <taxon>Eukaryota</taxon>
        <taxon>Viridiplantae</taxon>
        <taxon>Streptophyta</taxon>
        <taxon>Embryophyta</taxon>
        <taxon>Tracheophyta</taxon>
        <taxon>Spermatophyta</taxon>
        <taxon>Magnoliopsida</taxon>
        <taxon>Ranunculales</taxon>
        <taxon>Menispermaceae</taxon>
        <taxon>Menispermoideae</taxon>
        <taxon>Cissampelideae</taxon>
        <taxon>Stephania</taxon>
    </lineage>
</organism>
<accession>A0AAP0L788</accession>
<name>A0AAP0L788_9MAGN</name>
<reference evidence="2 3" key="1">
    <citation type="submission" date="2024-01" db="EMBL/GenBank/DDBJ databases">
        <title>Genome assemblies of Stephania.</title>
        <authorList>
            <person name="Yang L."/>
        </authorList>
    </citation>
    <scope>NUCLEOTIDE SEQUENCE [LARGE SCALE GENOMIC DNA]</scope>
    <source>
        <strain evidence="2">JXDWG</strain>
        <tissue evidence="2">Leaf</tissue>
    </source>
</reference>
<dbReference type="PANTHER" id="PTHR34686">
    <property type="entry name" value="MATERNAL EFFECT EMBRYO ARREST PROTEIN"/>
    <property type="match status" value="1"/>
</dbReference>
<feature type="region of interest" description="Disordered" evidence="1">
    <location>
        <begin position="34"/>
        <end position="63"/>
    </location>
</feature>
<comment type="caution">
    <text evidence="2">The sequence shown here is derived from an EMBL/GenBank/DDBJ whole genome shotgun (WGS) entry which is preliminary data.</text>
</comment>
<evidence type="ECO:0000256" key="1">
    <source>
        <dbReference type="SAM" id="MobiDB-lite"/>
    </source>
</evidence>